<keyword evidence="3" id="KW-0964">Secreted</keyword>
<evidence type="ECO:0000256" key="3">
    <source>
        <dbReference type="ARBA" id="ARBA00022525"/>
    </source>
</evidence>
<accession>A0A8J6LQJ2</accession>
<dbReference type="GO" id="GO:0016671">
    <property type="term" value="F:oxidoreductase activity, acting on a sulfur group of donors, disulfide as acceptor"/>
    <property type="evidence" value="ECO:0007669"/>
    <property type="project" value="InterPro"/>
</dbReference>
<evidence type="ECO:0000256" key="2">
    <source>
        <dbReference type="ARBA" id="ARBA00005679"/>
    </source>
</evidence>
<dbReference type="Proteomes" id="UP000719412">
    <property type="component" value="Unassembled WGS sequence"/>
</dbReference>
<dbReference type="EMBL" id="JABDTM020006420">
    <property type="protein sequence ID" value="KAH0821736.1"/>
    <property type="molecule type" value="Genomic_DNA"/>
</dbReference>
<evidence type="ECO:0000313" key="7">
    <source>
        <dbReference type="Proteomes" id="UP000719412"/>
    </source>
</evidence>
<keyword evidence="7" id="KW-1185">Reference proteome</keyword>
<dbReference type="InterPro" id="IPR004911">
    <property type="entry name" value="Interferon-induced_GILT"/>
</dbReference>
<comment type="similarity">
    <text evidence="2">Belongs to the GILT family.</text>
</comment>
<evidence type="ECO:0000313" key="6">
    <source>
        <dbReference type="EMBL" id="KAH0821736.1"/>
    </source>
</evidence>
<evidence type="ECO:0000256" key="1">
    <source>
        <dbReference type="ARBA" id="ARBA00004613"/>
    </source>
</evidence>
<sequence length="202" mass="23425">MESVKVSLYYEALCYDSTKFIAFQLYPNYSQLKDYIQLEFVPFGKATHNFVDNKWLFDCQHGPNECKGNKYQSCALAQNNGQDKDVAFVHCVMRERNPADVRKMQKCANRVNIDWNKISSCARTAQGDDLLARNGNKTNNLEQNISFVPTVVYDDKYDDYLQERSLVDFVAVVCSKIAGERPQICANRRLPDRRFFADYSFF</sequence>
<comment type="caution">
    <text evidence="6">The sequence shown here is derived from an EMBL/GenBank/DDBJ whole genome shotgun (WGS) entry which is preliminary data.</text>
</comment>
<dbReference type="AlphaFoldDB" id="A0A8J6LQJ2"/>
<dbReference type="PANTHER" id="PTHR13234:SF8">
    <property type="entry name" value="GAMMA-INTERFERON-INDUCIBLE LYSOSOMAL THIOL REDUCTASE"/>
    <property type="match status" value="1"/>
</dbReference>
<reference evidence="6" key="1">
    <citation type="journal article" date="2020" name="J Insects Food Feed">
        <title>The yellow mealworm (Tenebrio molitor) genome: a resource for the emerging insects as food and feed industry.</title>
        <authorList>
            <person name="Eriksson T."/>
            <person name="Andere A."/>
            <person name="Kelstrup H."/>
            <person name="Emery V."/>
            <person name="Picard C."/>
        </authorList>
    </citation>
    <scope>NUCLEOTIDE SEQUENCE</scope>
    <source>
        <strain evidence="6">Stoneville</strain>
        <tissue evidence="6">Whole head</tissue>
    </source>
</reference>
<evidence type="ECO:0000256" key="5">
    <source>
        <dbReference type="ARBA" id="ARBA00023180"/>
    </source>
</evidence>
<keyword evidence="4" id="KW-0732">Signal</keyword>
<name>A0A8J6LQJ2_TENMO</name>
<evidence type="ECO:0000256" key="4">
    <source>
        <dbReference type="ARBA" id="ARBA00022729"/>
    </source>
</evidence>
<dbReference type="Pfam" id="PF03227">
    <property type="entry name" value="GILT"/>
    <property type="match status" value="1"/>
</dbReference>
<organism evidence="6 7">
    <name type="scientific">Tenebrio molitor</name>
    <name type="common">Yellow mealworm beetle</name>
    <dbReference type="NCBI Taxonomy" id="7067"/>
    <lineage>
        <taxon>Eukaryota</taxon>
        <taxon>Metazoa</taxon>
        <taxon>Ecdysozoa</taxon>
        <taxon>Arthropoda</taxon>
        <taxon>Hexapoda</taxon>
        <taxon>Insecta</taxon>
        <taxon>Pterygota</taxon>
        <taxon>Neoptera</taxon>
        <taxon>Endopterygota</taxon>
        <taxon>Coleoptera</taxon>
        <taxon>Polyphaga</taxon>
        <taxon>Cucujiformia</taxon>
        <taxon>Tenebrionidae</taxon>
        <taxon>Tenebrio</taxon>
    </lineage>
</organism>
<gene>
    <name evidence="6" type="ORF">GEV33_001054</name>
</gene>
<dbReference type="GO" id="GO:0005576">
    <property type="term" value="C:extracellular region"/>
    <property type="evidence" value="ECO:0007669"/>
    <property type="project" value="UniProtKB-SubCell"/>
</dbReference>
<comment type="subcellular location">
    <subcellularLocation>
        <location evidence="1">Secreted</location>
    </subcellularLocation>
</comment>
<dbReference type="Gene3D" id="3.40.30.10">
    <property type="entry name" value="Glutaredoxin"/>
    <property type="match status" value="1"/>
</dbReference>
<dbReference type="PANTHER" id="PTHR13234">
    <property type="entry name" value="GAMMA-INTERFERON INDUCIBLE LYSOSOMAL THIOL REDUCTASE GILT"/>
    <property type="match status" value="1"/>
</dbReference>
<protein>
    <recommendedName>
        <fullName evidence="8">Gamma-interferon-inducible lysosomal thiol reductase</fullName>
    </recommendedName>
</protein>
<reference evidence="6" key="2">
    <citation type="submission" date="2021-08" db="EMBL/GenBank/DDBJ databases">
        <authorList>
            <person name="Eriksson T."/>
        </authorList>
    </citation>
    <scope>NUCLEOTIDE SEQUENCE</scope>
    <source>
        <strain evidence="6">Stoneville</strain>
        <tissue evidence="6">Whole head</tissue>
    </source>
</reference>
<proteinExistence type="inferred from homology"/>
<keyword evidence="5" id="KW-0325">Glycoprotein</keyword>
<evidence type="ECO:0008006" key="8">
    <source>
        <dbReference type="Google" id="ProtNLM"/>
    </source>
</evidence>